<accession>A0A448X109</accession>
<proteinExistence type="predicted"/>
<evidence type="ECO:0000313" key="2">
    <source>
        <dbReference type="Proteomes" id="UP000784294"/>
    </source>
</evidence>
<organism evidence="1 2">
    <name type="scientific">Protopolystoma xenopodis</name>
    <dbReference type="NCBI Taxonomy" id="117903"/>
    <lineage>
        <taxon>Eukaryota</taxon>
        <taxon>Metazoa</taxon>
        <taxon>Spiralia</taxon>
        <taxon>Lophotrochozoa</taxon>
        <taxon>Platyhelminthes</taxon>
        <taxon>Monogenea</taxon>
        <taxon>Polyopisthocotylea</taxon>
        <taxon>Polystomatidea</taxon>
        <taxon>Polystomatidae</taxon>
        <taxon>Protopolystoma</taxon>
    </lineage>
</organism>
<dbReference type="EMBL" id="CAAALY010073263">
    <property type="protein sequence ID" value="VEL25347.1"/>
    <property type="molecule type" value="Genomic_DNA"/>
</dbReference>
<evidence type="ECO:0000313" key="1">
    <source>
        <dbReference type="EMBL" id="VEL25347.1"/>
    </source>
</evidence>
<name>A0A448X109_9PLAT</name>
<dbReference type="AlphaFoldDB" id="A0A448X109"/>
<dbReference type="Proteomes" id="UP000784294">
    <property type="component" value="Unassembled WGS sequence"/>
</dbReference>
<reference evidence="1" key="1">
    <citation type="submission" date="2018-11" db="EMBL/GenBank/DDBJ databases">
        <authorList>
            <consortium name="Pathogen Informatics"/>
        </authorList>
    </citation>
    <scope>NUCLEOTIDE SEQUENCE</scope>
</reference>
<sequence>MPSTSSYLINSNINLNGMTTTITTASSSSPKTDCCDASTNLETLRLIPLLGSGSLGEDYSPGYMTGSLINSYSIPGQTGTQCIASAGAVSNTMAADSISSHTVSLCQTFPATLSLRQITPSYFGGPEAFLTETPKDAQMPDDPRNVELSPLITNLVQPSQSIHRPLFMYVDQLVMVRRDSPALDMLSLDVDPQIIAVESVAREDKEVKSDFDKISAFEPAELITQNTSLMLAASPCLSSSPVNLMNLEMMQNSSFKEQNVACQSTGFDACLDDNSKSRYHKPGGQCEKACLSEKSTSITMSRKVFFSLLIYK</sequence>
<gene>
    <name evidence="1" type="ORF">PXEA_LOCUS18787</name>
</gene>
<protein>
    <submittedName>
        <fullName evidence="1">Uncharacterized protein</fullName>
    </submittedName>
</protein>
<keyword evidence="2" id="KW-1185">Reference proteome</keyword>
<comment type="caution">
    <text evidence="1">The sequence shown here is derived from an EMBL/GenBank/DDBJ whole genome shotgun (WGS) entry which is preliminary data.</text>
</comment>